<reference evidence="1 2" key="1">
    <citation type="submission" date="2011-02" db="EMBL/GenBank/DDBJ databases">
        <authorList>
            <person name="Weinstock G."/>
            <person name="Sodergren E."/>
            <person name="Clifton S."/>
            <person name="Fulton L."/>
            <person name="Fulton B."/>
            <person name="Courtney L."/>
            <person name="Fronick C."/>
            <person name="Harrison M."/>
            <person name="Strong C."/>
            <person name="Farmer C."/>
            <person name="Delahaunty K."/>
            <person name="Markovic C."/>
            <person name="Hall O."/>
            <person name="Minx P."/>
            <person name="Tomlinson C."/>
            <person name="Mitreva M."/>
            <person name="Hou S."/>
            <person name="Chen J."/>
            <person name="Wollam A."/>
            <person name="Pepin K.H."/>
            <person name="Johnson M."/>
            <person name="Bhonagiri V."/>
            <person name="Zhang X."/>
            <person name="Suruliraj S."/>
            <person name="Warren W."/>
            <person name="Chinwalla A."/>
            <person name="Mardis E.R."/>
            <person name="Wilson R.K."/>
        </authorList>
    </citation>
    <scope>NUCLEOTIDE SEQUENCE [LARGE SCALE GENOMIC DNA]</scope>
    <source>
        <strain evidence="1 2">YIT 12057</strain>
    </source>
</reference>
<sequence>MAAALGQQVFFILLDESGGEGVEGKFVILGETDKTVDGAGVNAGGTVASGLFGLCYQRICVSIYSLHNLIFNELVLHNKPAGEMFSPE</sequence>
<gene>
    <name evidence="1" type="ORF">HMPREF9446_03059</name>
</gene>
<dbReference type="AlphaFoldDB" id="F3PWC4"/>
<proteinExistence type="predicted"/>
<dbReference type="HOGENOM" id="CLU_2462639_0_0_10"/>
<protein>
    <submittedName>
        <fullName evidence="1">Conserved domain protein</fullName>
    </submittedName>
</protein>
<accession>F3PWC4</accession>
<dbReference type="EMBL" id="AFBN01000095">
    <property type="protein sequence ID" value="EGF52473.1"/>
    <property type="molecule type" value="Genomic_DNA"/>
</dbReference>
<dbReference type="Proteomes" id="UP000003416">
    <property type="component" value="Unassembled WGS sequence"/>
</dbReference>
<organism evidence="1 2">
    <name type="scientific">Bacteroides fluxus YIT 12057</name>
    <dbReference type="NCBI Taxonomy" id="763034"/>
    <lineage>
        <taxon>Bacteria</taxon>
        <taxon>Pseudomonadati</taxon>
        <taxon>Bacteroidota</taxon>
        <taxon>Bacteroidia</taxon>
        <taxon>Bacteroidales</taxon>
        <taxon>Bacteroidaceae</taxon>
        <taxon>Bacteroides</taxon>
    </lineage>
</organism>
<keyword evidence="2" id="KW-1185">Reference proteome</keyword>
<comment type="caution">
    <text evidence="1">The sequence shown here is derived from an EMBL/GenBank/DDBJ whole genome shotgun (WGS) entry which is preliminary data.</text>
</comment>
<name>F3PWC4_9BACE</name>
<evidence type="ECO:0000313" key="2">
    <source>
        <dbReference type="Proteomes" id="UP000003416"/>
    </source>
</evidence>
<evidence type="ECO:0000313" key="1">
    <source>
        <dbReference type="EMBL" id="EGF52473.1"/>
    </source>
</evidence>